<name>A0A640TDZ8_STRNI</name>
<dbReference type="EMBL" id="BLIP01000001">
    <property type="protein sequence ID" value="GFE20506.1"/>
    <property type="molecule type" value="Genomic_DNA"/>
</dbReference>
<protein>
    <submittedName>
        <fullName evidence="1">Uncharacterized protein</fullName>
    </submittedName>
</protein>
<evidence type="ECO:0000313" key="2">
    <source>
        <dbReference type="Proteomes" id="UP000429552"/>
    </source>
</evidence>
<dbReference type="AlphaFoldDB" id="A0A640TDZ8"/>
<organism evidence="1 2">
    <name type="scientific">Streptomyces nigrescens</name>
    <dbReference type="NCBI Taxonomy" id="1920"/>
    <lineage>
        <taxon>Bacteria</taxon>
        <taxon>Bacillati</taxon>
        <taxon>Actinomycetota</taxon>
        <taxon>Actinomycetes</taxon>
        <taxon>Kitasatosporales</taxon>
        <taxon>Streptomycetaceae</taxon>
        <taxon>Streptomyces</taxon>
    </lineage>
</organism>
<accession>A0A640TDZ8</accession>
<comment type="caution">
    <text evidence="1">The sequence shown here is derived from an EMBL/GenBank/DDBJ whole genome shotgun (WGS) entry which is preliminary data.</text>
</comment>
<evidence type="ECO:0000313" key="1">
    <source>
        <dbReference type="EMBL" id="GFE20506.1"/>
    </source>
</evidence>
<proteinExistence type="predicted"/>
<sequence>MEKRVRAATRAADEAARTAVAPWQATLGVERFGALAADLARIAPNGPIRPSW</sequence>
<reference evidence="1 2" key="1">
    <citation type="submission" date="2019-12" db="EMBL/GenBank/DDBJ databases">
        <title>Whole genome shotgun sequence of Streptomyces libani subsp. libani NBRC 13452.</title>
        <authorList>
            <person name="Ichikawa N."/>
            <person name="Kimura A."/>
            <person name="Kitahashi Y."/>
            <person name="Komaki H."/>
            <person name="Tamura T."/>
        </authorList>
    </citation>
    <scope>NUCLEOTIDE SEQUENCE [LARGE SCALE GENOMIC DNA]</scope>
    <source>
        <strain evidence="1 2">NBRC 13452</strain>
    </source>
</reference>
<gene>
    <name evidence="1" type="ORF">Sliba_09590</name>
</gene>
<dbReference type="Proteomes" id="UP000429552">
    <property type="component" value="Unassembled WGS sequence"/>
</dbReference>